<dbReference type="EMBL" id="SJPT01000014">
    <property type="protein sequence ID" value="TWU17218.1"/>
    <property type="molecule type" value="Genomic_DNA"/>
</dbReference>
<comment type="caution">
    <text evidence="1">The sequence shown here is derived from an EMBL/GenBank/DDBJ whole genome shotgun (WGS) entry which is preliminary data.</text>
</comment>
<proteinExistence type="predicted"/>
<name>A0A5C6BZB7_9BACT</name>
<evidence type="ECO:0000313" key="1">
    <source>
        <dbReference type="EMBL" id="TWU17218.1"/>
    </source>
</evidence>
<accession>A0A5C6BZB7</accession>
<dbReference type="AlphaFoldDB" id="A0A5C6BZB7"/>
<organism evidence="1 2">
    <name type="scientific">Novipirellula galeiformis</name>
    <dbReference type="NCBI Taxonomy" id="2528004"/>
    <lineage>
        <taxon>Bacteria</taxon>
        <taxon>Pseudomonadati</taxon>
        <taxon>Planctomycetota</taxon>
        <taxon>Planctomycetia</taxon>
        <taxon>Pirellulales</taxon>
        <taxon>Pirellulaceae</taxon>
        <taxon>Novipirellula</taxon>
    </lineage>
</organism>
<evidence type="ECO:0000313" key="2">
    <source>
        <dbReference type="Proteomes" id="UP000316304"/>
    </source>
</evidence>
<reference evidence="1 2" key="1">
    <citation type="submission" date="2019-02" db="EMBL/GenBank/DDBJ databases">
        <title>Deep-cultivation of Planctomycetes and their phenomic and genomic characterization uncovers novel biology.</title>
        <authorList>
            <person name="Wiegand S."/>
            <person name="Jogler M."/>
            <person name="Boedeker C."/>
            <person name="Pinto D."/>
            <person name="Vollmers J."/>
            <person name="Rivas-Marin E."/>
            <person name="Kohn T."/>
            <person name="Peeters S.H."/>
            <person name="Heuer A."/>
            <person name="Rast P."/>
            <person name="Oberbeckmann S."/>
            <person name="Bunk B."/>
            <person name="Jeske O."/>
            <person name="Meyerdierks A."/>
            <person name="Storesund J.E."/>
            <person name="Kallscheuer N."/>
            <person name="Luecker S."/>
            <person name="Lage O.M."/>
            <person name="Pohl T."/>
            <person name="Merkel B.J."/>
            <person name="Hornburger P."/>
            <person name="Mueller R.-W."/>
            <person name="Bruemmer F."/>
            <person name="Labrenz M."/>
            <person name="Spormann A.M."/>
            <person name="Op Den Camp H."/>
            <person name="Overmann J."/>
            <person name="Amann R."/>
            <person name="Jetten M.S.M."/>
            <person name="Mascher T."/>
            <person name="Medema M.H."/>
            <person name="Devos D.P."/>
            <person name="Kaster A.-K."/>
            <person name="Ovreas L."/>
            <person name="Rohde M."/>
            <person name="Galperin M.Y."/>
            <person name="Jogler C."/>
        </authorList>
    </citation>
    <scope>NUCLEOTIDE SEQUENCE [LARGE SCALE GENOMIC DNA]</scope>
    <source>
        <strain evidence="1 2">Pla52o</strain>
    </source>
</reference>
<gene>
    <name evidence="1" type="ORF">Pla52o_53930</name>
</gene>
<dbReference type="Proteomes" id="UP000316304">
    <property type="component" value="Unassembled WGS sequence"/>
</dbReference>
<sequence length="107" mass="12011">MSGRSNDVSRAHVAERLSRLLEELSDAELDQLSRIMASDEGLCKGDPDSSLADECLAIVASDERTIIRLVRLRQLRFEEESLEVDLLNRVLDRGAFTRDADGMSFDQ</sequence>
<protein>
    <submittedName>
        <fullName evidence="1">Uncharacterized protein</fullName>
    </submittedName>
</protein>
<keyword evidence="2" id="KW-1185">Reference proteome</keyword>